<keyword evidence="1" id="KW-0472">Membrane</keyword>
<gene>
    <name evidence="2" type="ORF">D8Y22_05030</name>
</gene>
<feature type="transmembrane region" description="Helical" evidence="1">
    <location>
        <begin position="31"/>
        <end position="54"/>
    </location>
</feature>
<evidence type="ECO:0000313" key="3">
    <source>
        <dbReference type="Proteomes" id="UP000318864"/>
    </source>
</evidence>
<keyword evidence="3" id="KW-1185">Reference proteome</keyword>
<reference evidence="2 3" key="1">
    <citation type="submission" date="2018-10" db="EMBL/GenBank/DDBJ databases">
        <title>Natronolimnobius sp. XQ-INN 246 isolated from Inner Mongolia Autonomous Region of China.</title>
        <authorList>
            <person name="Xue Q."/>
        </authorList>
    </citation>
    <scope>NUCLEOTIDE SEQUENCE [LARGE SCALE GENOMIC DNA]</scope>
    <source>
        <strain evidence="2 3">XQ-INN 246</strain>
    </source>
</reference>
<comment type="caution">
    <text evidence="2">The sequence shown here is derived from an EMBL/GenBank/DDBJ whole genome shotgun (WGS) entry which is preliminary data.</text>
</comment>
<dbReference type="RefSeq" id="WP_141463624.1">
    <property type="nucleotide sequence ID" value="NZ_RBZW01000014.1"/>
</dbReference>
<dbReference type="Proteomes" id="UP000318864">
    <property type="component" value="Unassembled WGS sequence"/>
</dbReference>
<name>A0A4S3TNP9_9EURY</name>
<accession>A0A4S3TNP9</accession>
<evidence type="ECO:0000256" key="1">
    <source>
        <dbReference type="SAM" id="Phobius"/>
    </source>
</evidence>
<proteinExistence type="predicted"/>
<dbReference type="AlphaFoldDB" id="A0A4S3TNP9"/>
<feature type="transmembrane region" description="Helical" evidence="1">
    <location>
        <begin position="150"/>
        <end position="170"/>
    </location>
</feature>
<organism evidence="2 3">
    <name type="scientific">Salinadaptatus halalkaliphilus</name>
    <dbReference type="NCBI Taxonomy" id="2419781"/>
    <lineage>
        <taxon>Archaea</taxon>
        <taxon>Methanobacteriati</taxon>
        <taxon>Methanobacteriota</taxon>
        <taxon>Stenosarchaea group</taxon>
        <taxon>Halobacteria</taxon>
        <taxon>Halobacteriales</taxon>
        <taxon>Natrialbaceae</taxon>
        <taxon>Salinadaptatus</taxon>
    </lineage>
</organism>
<dbReference type="EMBL" id="RBZW01000014">
    <property type="protein sequence ID" value="THE65891.1"/>
    <property type="molecule type" value="Genomic_DNA"/>
</dbReference>
<dbReference type="OrthoDB" id="204732at2157"/>
<protein>
    <submittedName>
        <fullName evidence="2">Uncharacterized protein</fullName>
    </submittedName>
</protein>
<keyword evidence="1" id="KW-0812">Transmembrane</keyword>
<keyword evidence="1" id="KW-1133">Transmembrane helix</keyword>
<feature type="transmembrane region" description="Helical" evidence="1">
    <location>
        <begin position="66"/>
        <end position="90"/>
    </location>
</feature>
<feature type="transmembrane region" description="Helical" evidence="1">
    <location>
        <begin position="102"/>
        <end position="130"/>
    </location>
</feature>
<sequence>MARTVTTTSLHRFCKRYGPGRLPKADDDSIGAGYAAATAAVVATVAFGLVMVGADFVVAGAFDGTVLAALGLSMAPIVGPLAFVVGVVIWRHLPSETPYYGFTAGFLGTVVTYVGAFLVGCILLVSLAALSVTGTDPVAAGAFAVGVADVGFRLTAWLTVPIGCASGYLYETVAVRSRVPS</sequence>
<evidence type="ECO:0000313" key="2">
    <source>
        <dbReference type="EMBL" id="THE65891.1"/>
    </source>
</evidence>